<keyword evidence="4" id="KW-1185">Reference proteome</keyword>
<dbReference type="PANTHER" id="PTHR10587:SF137">
    <property type="entry name" value="4-DEOXY-4-FORMAMIDO-L-ARABINOSE-PHOSPHOUNDECAPRENOL DEFORMYLASE ARND-RELATED"/>
    <property type="match status" value="1"/>
</dbReference>
<dbReference type="Pfam" id="PF22790">
    <property type="entry name" value="YkoP"/>
    <property type="match status" value="1"/>
</dbReference>
<dbReference type="RefSeq" id="WP_213486376.1">
    <property type="nucleotide sequence ID" value="NZ_CAJRAY010000091.1"/>
</dbReference>
<dbReference type="PANTHER" id="PTHR10587">
    <property type="entry name" value="GLYCOSYL TRANSFERASE-RELATED"/>
    <property type="match status" value="1"/>
</dbReference>
<evidence type="ECO:0000313" key="4">
    <source>
        <dbReference type="Proteomes" id="UP000681526"/>
    </source>
</evidence>
<sequence length="471" mass="53510">MENVLLWGFYFLTFYAFLPGFISRTFGFRVFKRGRAREEIALTFDDGPDPVYTPRLLDLLRKYGAKATFFVVGVHAEQHPELLRRMAEEGHDIGIHNYVHKTNWLMRPGTVKKQIARTSGIIEQATGVKPVYYRPPWGIVNLFDFANLGYLQIILWSAMFGDWRKRVGAERLTARMMKKLSPGEVLLLHDCGRTFGADEDAPEQMLQALEVYLQRGSERGYRFVTIGEMIAVTDKNRAREKAGRKPGWFKRTVTACWMAWERCFNVLFRIVDVGDGSLLHYRIRPYRGGELVLDDGAVIRPNDKIVELHFDNAKLRQLLENSRSLMKVAIFLIRETEKALPALARHLESRADLRDVKGLYGISMIHRGPEAFGFSVLDLPRGAFRFFTTRYLRLLIRVLHPSGGELLRDKNAQFYPRIMAISLTEFLRRYGSASGRPQPDASDALDPAAASALPADGPAAAVLTGGKTLQQ</sequence>
<organism evidence="3 4">
    <name type="scientific">Thermobacillus xylanilyticus</name>
    <dbReference type="NCBI Taxonomy" id="76633"/>
    <lineage>
        <taxon>Bacteria</taxon>
        <taxon>Bacillati</taxon>
        <taxon>Bacillota</taxon>
        <taxon>Bacilli</taxon>
        <taxon>Bacillales</taxon>
        <taxon>Paenibacillaceae</taxon>
        <taxon>Thermobacillus</taxon>
    </lineage>
</organism>
<dbReference type="Proteomes" id="UP000681526">
    <property type="component" value="Unassembled WGS sequence"/>
</dbReference>
<dbReference type="PROSITE" id="PS51677">
    <property type="entry name" value="NODB"/>
    <property type="match status" value="1"/>
</dbReference>
<evidence type="ECO:0000259" key="2">
    <source>
        <dbReference type="PROSITE" id="PS51677"/>
    </source>
</evidence>
<dbReference type="InterPro" id="IPR002509">
    <property type="entry name" value="NODB_dom"/>
</dbReference>
<evidence type="ECO:0000256" key="1">
    <source>
        <dbReference type="SAM" id="Phobius"/>
    </source>
</evidence>
<keyword evidence="1" id="KW-0472">Membrane</keyword>
<name>A0ABN7SBT0_THEXY</name>
<dbReference type="EMBL" id="CAJRAY010000091">
    <property type="protein sequence ID" value="CAG5092187.1"/>
    <property type="molecule type" value="Genomic_DNA"/>
</dbReference>
<dbReference type="InterPro" id="IPR011330">
    <property type="entry name" value="Glyco_hydro/deAcase_b/a-brl"/>
</dbReference>
<dbReference type="SUPFAM" id="SSF88713">
    <property type="entry name" value="Glycoside hydrolase/deacetylase"/>
    <property type="match status" value="1"/>
</dbReference>
<dbReference type="InterPro" id="IPR054467">
    <property type="entry name" value="YkoP-like_dom"/>
</dbReference>
<reference evidence="3 4" key="1">
    <citation type="submission" date="2021-04" db="EMBL/GenBank/DDBJ databases">
        <authorList>
            <person name="Rakotoarivonina H."/>
        </authorList>
    </citation>
    <scope>NUCLEOTIDE SEQUENCE [LARGE SCALE GENOMIC DNA]</scope>
    <source>
        <strain evidence="3 4">XE</strain>
    </source>
</reference>
<dbReference type="CDD" id="cd10959">
    <property type="entry name" value="CE4_NodB_like_3"/>
    <property type="match status" value="1"/>
</dbReference>
<feature type="domain" description="NodB homology" evidence="2">
    <location>
        <begin position="38"/>
        <end position="224"/>
    </location>
</feature>
<dbReference type="Gene3D" id="3.20.20.370">
    <property type="entry name" value="Glycoside hydrolase/deacetylase"/>
    <property type="match status" value="1"/>
</dbReference>
<dbReference type="InterPro" id="IPR050248">
    <property type="entry name" value="Polysacc_deacetylase_ArnD"/>
</dbReference>
<proteinExistence type="predicted"/>
<feature type="transmembrane region" description="Helical" evidence="1">
    <location>
        <begin position="6"/>
        <end position="27"/>
    </location>
</feature>
<keyword evidence="1" id="KW-1133">Transmembrane helix</keyword>
<keyword evidence="1" id="KW-0812">Transmembrane</keyword>
<comment type="caution">
    <text evidence="3">The sequence shown here is derived from an EMBL/GenBank/DDBJ whole genome shotgun (WGS) entry which is preliminary data.</text>
</comment>
<gene>
    <name evidence="3" type="primary">txxe 3258</name>
    <name evidence="3" type="ORF">TXXE_17775</name>
</gene>
<dbReference type="Pfam" id="PF01522">
    <property type="entry name" value="Polysacc_deac_1"/>
    <property type="match status" value="1"/>
</dbReference>
<accession>A0ABN7SBT0</accession>
<evidence type="ECO:0000313" key="3">
    <source>
        <dbReference type="EMBL" id="CAG5092187.1"/>
    </source>
</evidence>
<protein>
    <submittedName>
        <fullName evidence="3">Polysaccharide deacetylase</fullName>
    </submittedName>
</protein>